<name>M2XJZ1_DOTSN</name>
<sequence>MASGGGLSCARIQSMNSPWLPRNKDSGPAAVLVVGGAIASCFRHMLSFLWGACFCGEARYSLGGKLDF</sequence>
<organism evidence="1 2">
    <name type="scientific">Dothistroma septosporum (strain NZE10 / CBS 128990)</name>
    <name type="common">Red band needle blight fungus</name>
    <name type="synonym">Mycosphaerella pini</name>
    <dbReference type="NCBI Taxonomy" id="675120"/>
    <lineage>
        <taxon>Eukaryota</taxon>
        <taxon>Fungi</taxon>
        <taxon>Dikarya</taxon>
        <taxon>Ascomycota</taxon>
        <taxon>Pezizomycotina</taxon>
        <taxon>Dothideomycetes</taxon>
        <taxon>Dothideomycetidae</taxon>
        <taxon>Mycosphaerellales</taxon>
        <taxon>Mycosphaerellaceae</taxon>
        <taxon>Dothistroma</taxon>
    </lineage>
</organism>
<gene>
    <name evidence="1" type="ORF">DOTSEDRAFT_72313</name>
</gene>
<accession>M2XJZ1</accession>
<evidence type="ECO:0000313" key="1">
    <source>
        <dbReference type="EMBL" id="EME42812.1"/>
    </source>
</evidence>
<reference evidence="2" key="1">
    <citation type="journal article" date="2012" name="PLoS Genet.">
        <title>The genomes of the fungal plant pathogens Cladosporium fulvum and Dothistroma septosporum reveal adaptation to different hosts and lifestyles but also signatures of common ancestry.</title>
        <authorList>
            <person name="de Wit P.J.G.M."/>
            <person name="van der Burgt A."/>
            <person name="Oekmen B."/>
            <person name="Stergiopoulos I."/>
            <person name="Abd-Elsalam K.A."/>
            <person name="Aerts A.L."/>
            <person name="Bahkali A.H."/>
            <person name="Beenen H.G."/>
            <person name="Chettri P."/>
            <person name="Cox M.P."/>
            <person name="Datema E."/>
            <person name="de Vries R.P."/>
            <person name="Dhillon B."/>
            <person name="Ganley A.R."/>
            <person name="Griffiths S.A."/>
            <person name="Guo Y."/>
            <person name="Hamelin R.C."/>
            <person name="Henrissat B."/>
            <person name="Kabir M.S."/>
            <person name="Jashni M.K."/>
            <person name="Kema G."/>
            <person name="Klaubauf S."/>
            <person name="Lapidus A."/>
            <person name="Levasseur A."/>
            <person name="Lindquist E."/>
            <person name="Mehrabi R."/>
            <person name="Ohm R.A."/>
            <person name="Owen T.J."/>
            <person name="Salamov A."/>
            <person name="Schwelm A."/>
            <person name="Schijlen E."/>
            <person name="Sun H."/>
            <person name="van den Burg H.A."/>
            <person name="van Ham R.C.H.J."/>
            <person name="Zhang S."/>
            <person name="Goodwin S.B."/>
            <person name="Grigoriev I.V."/>
            <person name="Collemare J."/>
            <person name="Bradshaw R.E."/>
        </authorList>
    </citation>
    <scope>NUCLEOTIDE SEQUENCE [LARGE SCALE GENOMIC DNA]</scope>
    <source>
        <strain evidence="2">NZE10 / CBS 128990</strain>
    </source>
</reference>
<dbReference type="Proteomes" id="UP000016933">
    <property type="component" value="Unassembled WGS sequence"/>
</dbReference>
<protein>
    <submittedName>
        <fullName evidence="1">Uncharacterized protein</fullName>
    </submittedName>
</protein>
<reference evidence="1 2" key="2">
    <citation type="journal article" date="2012" name="PLoS Pathog.">
        <title>Diverse lifestyles and strategies of plant pathogenesis encoded in the genomes of eighteen Dothideomycetes fungi.</title>
        <authorList>
            <person name="Ohm R.A."/>
            <person name="Feau N."/>
            <person name="Henrissat B."/>
            <person name="Schoch C.L."/>
            <person name="Horwitz B.A."/>
            <person name="Barry K.W."/>
            <person name="Condon B.J."/>
            <person name="Copeland A.C."/>
            <person name="Dhillon B."/>
            <person name="Glaser F."/>
            <person name="Hesse C.N."/>
            <person name="Kosti I."/>
            <person name="LaButti K."/>
            <person name="Lindquist E.A."/>
            <person name="Lucas S."/>
            <person name="Salamov A.A."/>
            <person name="Bradshaw R.E."/>
            <person name="Ciuffetti L."/>
            <person name="Hamelin R.C."/>
            <person name="Kema G.H.J."/>
            <person name="Lawrence C."/>
            <person name="Scott J.A."/>
            <person name="Spatafora J.W."/>
            <person name="Turgeon B.G."/>
            <person name="de Wit P.J.G.M."/>
            <person name="Zhong S."/>
            <person name="Goodwin S.B."/>
            <person name="Grigoriev I.V."/>
        </authorList>
    </citation>
    <scope>NUCLEOTIDE SEQUENCE [LARGE SCALE GENOMIC DNA]</scope>
    <source>
        <strain evidence="2">NZE10 / CBS 128990</strain>
    </source>
</reference>
<keyword evidence="2" id="KW-1185">Reference proteome</keyword>
<dbReference type="AlphaFoldDB" id="M2XJZ1"/>
<evidence type="ECO:0000313" key="2">
    <source>
        <dbReference type="Proteomes" id="UP000016933"/>
    </source>
</evidence>
<dbReference type="HOGENOM" id="CLU_2793946_0_0_1"/>
<dbReference type="EMBL" id="KB446540">
    <property type="protein sequence ID" value="EME42812.1"/>
    <property type="molecule type" value="Genomic_DNA"/>
</dbReference>
<proteinExistence type="predicted"/>